<dbReference type="Proteomes" id="UP000295198">
    <property type="component" value="Unassembled WGS sequence"/>
</dbReference>
<keyword evidence="6" id="KW-1185">Reference proteome</keyword>
<comment type="cofactor">
    <cofactor evidence="1">
        <name>Zn(2+)</name>
        <dbReference type="ChEBI" id="CHEBI:29105"/>
    </cofactor>
</comment>
<evidence type="ECO:0000256" key="3">
    <source>
        <dbReference type="ARBA" id="ARBA00022723"/>
    </source>
</evidence>
<dbReference type="GO" id="GO:0046872">
    <property type="term" value="F:metal ion binding"/>
    <property type="evidence" value="ECO:0007669"/>
    <property type="project" value="UniProtKB-KW"/>
</dbReference>
<dbReference type="InterPro" id="IPR008567">
    <property type="entry name" value="BKACE"/>
</dbReference>
<keyword evidence="3" id="KW-0479">Metal-binding</keyword>
<dbReference type="RefSeq" id="WP_134717996.1">
    <property type="nucleotide sequence ID" value="NZ_SDKM01000018.1"/>
</dbReference>
<reference evidence="5 6" key="1">
    <citation type="submission" date="2019-01" db="EMBL/GenBank/DDBJ databases">
        <title>Nocardioides guangzhouensis sp. nov., an actinobacterium isolated from soil.</title>
        <authorList>
            <person name="Fu Y."/>
            <person name="Cai Y."/>
            <person name="Lin Z."/>
            <person name="Chen P."/>
        </authorList>
    </citation>
    <scope>NUCLEOTIDE SEQUENCE [LARGE SCALE GENOMIC DNA]</scope>
    <source>
        <strain evidence="5 6">130</strain>
    </source>
</reference>
<evidence type="ECO:0000256" key="1">
    <source>
        <dbReference type="ARBA" id="ARBA00001947"/>
    </source>
</evidence>
<gene>
    <name evidence="5" type="ORF">EKO23_13135</name>
</gene>
<comment type="caution">
    <text evidence="5">The sequence shown here is derived from an EMBL/GenBank/DDBJ whole genome shotgun (WGS) entry which is preliminary data.</text>
</comment>
<evidence type="ECO:0000256" key="2">
    <source>
        <dbReference type="ARBA" id="ARBA00022679"/>
    </source>
</evidence>
<proteinExistence type="predicted"/>
<dbReference type="InterPro" id="IPR013785">
    <property type="entry name" value="Aldolase_TIM"/>
</dbReference>
<accession>A0A4Q4ZCZ4</accession>
<dbReference type="EMBL" id="SDKM01000018">
    <property type="protein sequence ID" value="RYP85196.1"/>
    <property type="molecule type" value="Genomic_DNA"/>
</dbReference>
<organism evidence="5 6">
    <name type="scientific">Nocardioides guangzhouensis</name>
    <dbReference type="NCBI Taxonomy" id="2497878"/>
    <lineage>
        <taxon>Bacteria</taxon>
        <taxon>Bacillati</taxon>
        <taxon>Actinomycetota</taxon>
        <taxon>Actinomycetes</taxon>
        <taxon>Propionibacteriales</taxon>
        <taxon>Nocardioidaceae</taxon>
        <taxon>Nocardioides</taxon>
    </lineage>
</organism>
<dbReference type="Pfam" id="PF05853">
    <property type="entry name" value="BKACE"/>
    <property type="match status" value="1"/>
</dbReference>
<dbReference type="OrthoDB" id="9063716at2"/>
<dbReference type="SUPFAM" id="SSF51395">
    <property type="entry name" value="FMN-linked oxidoreductases"/>
    <property type="match status" value="1"/>
</dbReference>
<dbReference type="PANTHER" id="PTHR37418:SF2">
    <property type="entry name" value="3-KETO-5-AMINOHEXANOATE CLEAVAGE ENZYME"/>
    <property type="match status" value="1"/>
</dbReference>
<keyword evidence="4" id="KW-0862">Zinc</keyword>
<sequence length="282" mass="29653">MTAMPEPLLITVAPTGAETAKADCPQLPTTPEELAATAVACREAGAAMIHIHVRDHDHQPTLDLPLLREWVAAVRESTDLVVQLSTGGSVHDPLDTRLKVLDAEPDSCSLTMGTTNFGDDVFMNPWPFVCELYQLSQERGVVPEFELFDLGQVHALHRLLDTFGLPAGGKVHCDLVMGVPGGMNGTADALVASVAALPAATTSWSATGIGRSTLAVMLASLSKGGHLRVGMEDVLTISRGVPVESNAQLVERAVEVARVAQRTPMTPGEARTLLGLDAVAAG</sequence>
<dbReference type="GO" id="GO:0043720">
    <property type="term" value="F:3-keto-5-aminohexanoate cleavage activity"/>
    <property type="evidence" value="ECO:0007669"/>
    <property type="project" value="InterPro"/>
</dbReference>
<evidence type="ECO:0000256" key="4">
    <source>
        <dbReference type="ARBA" id="ARBA00022833"/>
    </source>
</evidence>
<keyword evidence="2" id="KW-0808">Transferase</keyword>
<evidence type="ECO:0000313" key="5">
    <source>
        <dbReference type="EMBL" id="RYP85196.1"/>
    </source>
</evidence>
<evidence type="ECO:0000313" key="6">
    <source>
        <dbReference type="Proteomes" id="UP000295198"/>
    </source>
</evidence>
<name>A0A4Q4ZCZ4_9ACTN</name>
<dbReference type="PANTHER" id="PTHR37418">
    <property type="entry name" value="3-KETO-5-AMINOHEXANOATE CLEAVAGE ENZYME-RELATED"/>
    <property type="match status" value="1"/>
</dbReference>
<dbReference type="AlphaFoldDB" id="A0A4Q4ZCZ4"/>
<protein>
    <submittedName>
        <fullName evidence="5">3-keto-5-aminohexanoate cleavage protein</fullName>
    </submittedName>
</protein>
<dbReference type="Gene3D" id="3.20.20.70">
    <property type="entry name" value="Aldolase class I"/>
    <property type="match status" value="1"/>
</dbReference>